<evidence type="ECO:0000313" key="9">
    <source>
        <dbReference type="EMBL" id="MBE1495765.1"/>
    </source>
</evidence>
<dbReference type="InterPro" id="IPR006131">
    <property type="entry name" value="Asp_carbamoyltransf_Asp/Orn-bd"/>
</dbReference>
<reference evidence="9 10" key="1">
    <citation type="submission" date="2020-10" db="EMBL/GenBank/DDBJ databases">
        <title>Sequencing the genomes of 1000 actinobacteria strains.</title>
        <authorList>
            <person name="Klenk H.-P."/>
        </authorList>
    </citation>
    <scope>NUCLEOTIDE SEQUENCE [LARGE SCALE GENOMIC DNA]</scope>
    <source>
        <strain evidence="9 10">DSM 44653</strain>
    </source>
</reference>
<comment type="function">
    <text evidence="1">Reversibly catalyzes the transfer of the carbamoyl group from carbamoyl phosphate (CP) to the N(epsilon) atom of ornithine (ORN) to produce L-citrulline.</text>
</comment>
<feature type="binding site" evidence="6">
    <location>
        <position position="326"/>
    </location>
    <ligand>
        <name>carbamoyl phosphate</name>
        <dbReference type="ChEBI" id="CHEBI:58228"/>
    </ligand>
</feature>
<evidence type="ECO:0000256" key="1">
    <source>
        <dbReference type="ARBA" id="ARBA00003822"/>
    </source>
</evidence>
<keyword evidence="10" id="KW-1185">Reference proteome</keyword>
<proteinExistence type="inferred from homology"/>
<dbReference type="NCBIfam" id="TIGR00658">
    <property type="entry name" value="orni_carb_tr"/>
    <property type="match status" value="1"/>
</dbReference>
<evidence type="ECO:0000256" key="4">
    <source>
        <dbReference type="ARBA" id="ARBA00022679"/>
    </source>
</evidence>
<comment type="caution">
    <text evidence="9">The sequence shown here is derived from an EMBL/GenBank/DDBJ whole genome shotgun (WGS) entry which is preliminary data.</text>
</comment>
<dbReference type="InterPro" id="IPR002292">
    <property type="entry name" value="Orn/put_carbamltrans"/>
</dbReference>
<dbReference type="Proteomes" id="UP000631670">
    <property type="component" value="Unassembled WGS sequence"/>
</dbReference>
<name>A0ABR9HXW0_9PSEU</name>
<keyword evidence="6" id="KW-0963">Cytoplasm</keyword>
<keyword evidence="4 6" id="KW-0808">Transferase</keyword>
<feature type="domain" description="Aspartate/ornithine carbamoyltransferase Asp/Orn-binding" evidence="7">
    <location>
        <begin position="163"/>
        <end position="336"/>
    </location>
</feature>
<feature type="binding site" evidence="6">
    <location>
        <begin position="243"/>
        <end position="244"/>
    </location>
    <ligand>
        <name>L-ornithine</name>
        <dbReference type="ChEBI" id="CHEBI:46911"/>
    </ligand>
</feature>
<dbReference type="Gene3D" id="3.40.50.1370">
    <property type="entry name" value="Aspartate/ornithine carbamoyltransferase"/>
    <property type="match status" value="2"/>
</dbReference>
<organism evidence="9 10">
    <name type="scientific">Amycolatopsis lexingtonensis</name>
    <dbReference type="NCBI Taxonomy" id="218822"/>
    <lineage>
        <taxon>Bacteria</taxon>
        <taxon>Bacillati</taxon>
        <taxon>Actinomycetota</taxon>
        <taxon>Actinomycetes</taxon>
        <taxon>Pseudonocardiales</taxon>
        <taxon>Pseudonocardiaceae</taxon>
        <taxon>Amycolatopsis</taxon>
    </lineage>
</organism>
<feature type="binding site" evidence="6">
    <location>
        <begin position="64"/>
        <end position="67"/>
    </location>
    <ligand>
        <name>carbamoyl phosphate</name>
        <dbReference type="ChEBI" id="CHEBI:58228"/>
    </ligand>
</feature>
<dbReference type="PRINTS" id="PR00100">
    <property type="entry name" value="AOTCASE"/>
</dbReference>
<feature type="binding site" evidence="6">
    <location>
        <begin position="281"/>
        <end position="282"/>
    </location>
    <ligand>
        <name>carbamoyl phosphate</name>
        <dbReference type="ChEBI" id="CHEBI:58228"/>
    </ligand>
</feature>
<dbReference type="HAMAP" id="MF_01109">
    <property type="entry name" value="OTCase"/>
    <property type="match status" value="1"/>
</dbReference>
<evidence type="ECO:0000256" key="6">
    <source>
        <dbReference type="HAMAP-Rule" id="MF_01109"/>
    </source>
</evidence>
<comment type="subcellular location">
    <subcellularLocation>
        <location evidence="6">Cytoplasm</location>
    </subcellularLocation>
</comment>
<feature type="binding site" evidence="6">
    <location>
        <position position="115"/>
    </location>
    <ligand>
        <name>carbamoyl phosphate</name>
        <dbReference type="ChEBI" id="CHEBI:58228"/>
    </ligand>
</feature>
<evidence type="ECO:0000259" key="8">
    <source>
        <dbReference type="Pfam" id="PF02729"/>
    </source>
</evidence>
<dbReference type="SUPFAM" id="SSF53671">
    <property type="entry name" value="Aspartate/ornithine carbamoyltransferase"/>
    <property type="match status" value="1"/>
</dbReference>
<dbReference type="EC" id="2.1.3.3" evidence="3 6"/>
<evidence type="ECO:0000313" key="10">
    <source>
        <dbReference type="Proteomes" id="UP000631670"/>
    </source>
</evidence>
<sequence>MTTHPVENPMHLQGRNLLKETDLTADEFRGLVSLAAELRREKRAGARPLRLAGRNIALVFEKSSTRTRSGFEVAAHDEGAHITYLGPDESHLGHKESVKDTARVLGRMFDGIEFRGSSQDAVETLGAYAGVPVWNGLTDTWHPTQMLADVLTMRDHARKPLDDVAYCYLGDGRNNVANSLLVTGALLGLDVRVCAPKALWPAPEIRRIAADVAHASGATVLVTDDVGEAVRHADFLYTDVWLSMGEQEETWGPRIEQLLPYQVNAKVLGATENPAVKFLHCLPALHGRDTAIGRRLGEQYGLDALEVTDEVFESPASIVFDQAENRMHTIKAVMVATVGS</sequence>
<dbReference type="InterPro" id="IPR006132">
    <property type="entry name" value="Asp/Orn_carbamoyltranf_P-bd"/>
</dbReference>
<feature type="binding site" evidence="6">
    <location>
        <position position="239"/>
    </location>
    <ligand>
        <name>L-ornithine</name>
        <dbReference type="ChEBI" id="CHEBI:46911"/>
    </ligand>
</feature>
<dbReference type="PRINTS" id="PR00102">
    <property type="entry name" value="OTCASE"/>
</dbReference>
<comment type="similarity">
    <text evidence="2 6">Belongs to the aspartate/ornithine carbamoyltransferase superfamily. OTCase family.</text>
</comment>
<dbReference type="PANTHER" id="PTHR45753">
    <property type="entry name" value="ORNITHINE CARBAMOYLTRANSFERASE, MITOCHONDRIAL"/>
    <property type="match status" value="1"/>
</dbReference>
<protein>
    <recommendedName>
        <fullName evidence="3 6">Ornithine carbamoyltransferase</fullName>
        <shortName evidence="6">OTCase</shortName>
        <ecNumber evidence="3 6">2.1.3.3</ecNumber>
    </recommendedName>
</protein>
<dbReference type="GO" id="GO:0004585">
    <property type="term" value="F:ornithine carbamoyltransferase activity"/>
    <property type="evidence" value="ECO:0007669"/>
    <property type="project" value="UniProtKB-EC"/>
</dbReference>
<evidence type="ECO:0000256" key="2">
    <source>
        <dbReference type="ARBA" id="ARBA00007805"/>
    </source>
</evidence>
<accession>A0ABR9HXW0</accession>
<feature type="binding site" evidence="6">
    <location>
        <position position="175"/>
    </location>
    <ligand>
        <name>L-ornithine</name>
        <dbReference type="ChEBI" id="CHEBI:46911"/>
    </ligand>
</feature>
<comment type="catalytic activity">
    <reaction evidence="5 6">
        <text>carbamoyl phosphate + L-ornithine = L-citrulline + phosphate + H(+)</text>
        <dbReference type="Rhea" id="RHEA:19513"/>
        <dbReference type="ChEBI" id="CHEBI:15378"/>
        <dbReference type="ChEBI" id="CHEBI:43474"/>
        <dbReference type="ChEBI" id="CHEBI:46911"/>
        <dbReference type="ChEBI" id="CHEBI:57743"/>
        <dbReference type="ChEBI" id="CHEBI:58228"/>
        <dbReference type="EC" id="2.1.3.3"/>
    </reaction>
</comment>
<dbReference type="PANTHER" id="PTHR45753:SF2">
    <property type="entry name" value="ORNITHINE CARBAMOYLTRANSFERASE"/>
    <property type="match status" value="1"/>
</dbReference>
<feature type="domain" description="Aspartate/ornithine carbamoyltransferase carbamoyl-P binding" evidence="8">
    <location>
        <begin position="15"/>
        <end position="154"/>
    </location>
</feature>
<dbReference type="InterPro" id="IPR036901">
    <property type="entry name" value="Asp/Orn_carbamoylTrfase_sf"/>
</dbReference>
<dbReference type="PROSITE" id="PS00097">
    <property type="entry name" value="CARBAMOYLTRANSFERASE"/>
    <property type="match status" value="1"/>
</dbReference>
<gene>
    <name evidence="9" type="ORF">H4696_002865</name>
</gene>
<evidence type="ECO:0000259" key="7">
    <source>
        <dbReference type="Pfam" id="PF00185"/>
    </source>
</evidence>
<comment type="caution">
    <text evidence="6">Lacks conserved residue(s) required for the propagation of feature annotation.</text>
</comment>
<dbReference type="Pfam" id="PF02729">
    <property type="entry name" value="OTCace_N"/>
    <property type="match status" value="1"/>
</dbReference>
<feature type="binding site" evidence="6">
    <location>
        <begin position="142"/>
        <end position="145"/>
    </location>
    <ligand>
        <name>carbamoyl phosphate</name>
        <dbReference type="ChEBI" id="CHEBI:58228"/>
    </ligand>
</feature>
<dbReference type="EMBL" id="JADBEG010000001">
    <property type="protein sequence ID" value="MBE1495765.1"/>
    <property type="molecule type" value="Genomic_DNA"/>
</dbReference>
<evidence type="ECO:0000256" key="3">
    <source>
        <dbReference type="ARBA" id="ARBA00013007"/>
    </source>
</evidence>
<dbReference type="InterPro" id="IPR006130">
    <property type="entry name" value="Asp/Orn_carbamoylTrfase"/>
</dbReference>
<evidence type="ECO:0000256" key="5">
    <source>
        <dbReference type="ARBA" id="ARBA00048772"/>
    </source>
</evidence>
<dbReference type="InterPro" id="IPR024904">
    <property type="entry name" value="OTCase_ArgI"/>
</dbReference>
<dbReference type="Pfam" id="PF00185">
    <property type="entry name" value="OTCace"/>
    <property type="match status" value="1"/>
</dbReference>